<keyword evidence="4" id="KW-1185">Reference proteome</keyword>
<evidence type="ECO:0000256" key="2">
    <source>
        <dbReference type="SAM" id="MobiDB-lite"/>
    </source>
</evidence>
<feature type="region of interest" description="Disordered" evidence="2">
    <location>
        <begin position="82"/>
        <end position="146"/>
    </location>
</feature>
<keyword evidence="1" id="KW-0175">Coiled coil</keyword>
<dbReference type="Proteomes" id="UP001362999">
    <property type="component" value="Unassembled WGS sequence"/>
</dbReference>
<reference evidence="3 4" key="1">
    <citation type="journal article" date="2024" name="J Genomics">
        <title>Draft genome sequencing and assembly of Favolaschia claudopus CIRM-BRFM 2984 isolated from oak limbs.</title>
        <authorList>
            <person name="Navarro D."/>
            <person name="Drula E."/>
            <person name="Chaduli D."/>
            <person name="Cazenave R."/>
            <person name="Ahrendt S."/>
            <person name="Wang J."/>
            <person name="Lipzen A."/>
            <person name="Daum C."/>
            <person name="Barry K."/>
            <person name="Grigoriev I.V."/>
            <person name="Favel A."/>
            <person name="Rosso M.N."/>
            <person name="Martin F."/>
        </authorList>
    </citation>
    <scope>NUCLEOTIDE SEQUENCE [LARGE SCALE GENOMIC DNA]</scope>
    <source>
        <strain evidence="3 4">CIRM-BRFM 2984</strain>
    </source>
</reference>
<evidence type="ECO:0000256" key="1">
    <source>
        <dbReference type="SAM" id="Coils"/>
    </source>
</evidence>
<comment type="caution">
    <text evidence="3">The sequence shown here is derived from an EMBL/GenBank/DDBJ whole genome shotgun (WGS) entry which is preliminary data.</text>
</comment>
<organism evidence="3 4">
    <name type="scientific">Favolaschia claudopus</name>
    <dbReference type="NCBI Taxonomy" id="2862362"/>
    <lineage>
        <taxon>Eukaryota</taxon>
        <taxon>Fungi</taxon>
        <taxon>Dikarya</taxon>
        <taxon>Basidiomycota</taxon>
        <taxon>Agaricomycotina</taxon>
        <taxon>Agaricomycetes</taxon>
        <taxon>Agaricomycetidae</taxon>
        <taxon>Agaricales</taxon>
        <taxon>Marasmiineae</taxon>
        <taxon>Mycenaceae</taxon>
        <taxon>Favolaschia</taxon>
    </lineage>
</organism>
<evidence type="ECO:0000313" key="3">
    <source>
        <dbReference type="EMBL" id="KAK7055902.1"/>
    </source>
</evidence>
<evidence type="ECO:0000313" key="4">
    <source>
        <dbReference type="Proteomes" id="UP001362999"/>
    </source>
</evidence>
<feature type="compositionally biased region" description="Basic and acidic residues" evidence="2">
    <location>
        <begin position="265"/>
        <end position="280"/>
    </location>
</feature>
<dbReference type="AlphaFoldDB" id="A0AAW0DTV1"/>
<dbReference type="EMBL" id="JAWWNJ010000005">
    <property type="protein sequence ID" value="KAK7055902.1"/>
    <property type="molecule type" value="Genomic_DNA"/>
</dbReference>
<protein>
    <submittedName>
        <fullName evidence="3">Uncharacterized protein</fullName>
    </submittedName>
</protein>
<gene>
    <name evidence="3" type="ORF">R3P38DRAFT_2849500</name>
</gene>
<feature type="coiled-coil region" evidence="1">
    <location>
        <begin position="417"/>
        <end position="451"/>
    </location>
</feature>
<feature type="compositionally biased region" description="Low complexity" evidence="2">
    <location>
        <begin position="205"/>
        <end position="214"/>
    </location>
</feature>
<feature type="region of interest" description="Disordered" evidence="2">
    <location>
        <begin position="234"/>
        <end position="293"/>
    </location>
</feature>
<feature type="compositionally biased region" description="Pro residues" evidence="2">
    <location>
        <begin position="17"/>
        <end position="29"/>
    </location>
</feature>
<proteinExistence type="predicted"/>
<feature type="region of interest" description="Disordered" evidence="2">
    <location>
        <begin position="161"/>
        <end position="214"/>
    </location>
</feature>
<name>A0AAW0DTV1_9AGAR</name>
<accession>A0AAW0DTV1</accession>
<feature type="region of interest" description="Disordered" evidence="2">
    <location>
        <begin position="1"/>
        <end position="38"/>
    </location>
</feature>
<sequence length="504" mass="54304">MQQGAVAPGDSAQCSTPPNPTLPSTPPPDQGNGSPFLGCSLLQFSPFSMTTRLDDDTSACPTELFKGSTNLSDFFLHLTHEGSSEQLSEEDSETATQTEPLEGFSPIPPSPPAPRAEATDAGETSCLRVSDKNNNIRLEDGPLPASHGVQEAETEYVHGPVNQVGSSTEPGTDPQLGKGSLDSQSADSAENGAVEEGSDSRDDVSSSPTVTVTVIGSPPRLRACDFELACGKNADTSLDPTDPTVEVGANAGPTVSNCNEVQPQSHERAPLQSRDREPRFGDATATADGGEHYDYSLQLPHRNPLRPSLLRLTIPISPSSLEEELTQVSSLFSPISRATETPASEVTECSQSSQFDRLLLNSQSSFAEDKPVIKLRRGARVQRPSAPCQQSRGTDTADLAIEFEAPVERVLVDAGMQTEDDMEAHNLRRRIKALERELRSLRANMRRAEDHVREETKPKSFWRQVATTDRVVPAPAPVKLNSLKTLSRKLSSPQQGRIGSSRSF</sequence>
<feature type="compositionally biased region" description="Polar residues" evidence="2">
    <location>
        <begin position="253"/>
        <end position="264"/>
    </location>
</feature>